<dbReference type="PANTHER" id="PTHR10352">
    <property type="entry name" value="EUKARYOTIC TRANSLATION INITIATION FACTOR 3 SUBUNIT G"/>
    <property type="match status" value="1"/>
</dbReference>
<dbReference type="PROSITE" id="PS50102">
    <property type="entry name" value="RRM"/>
    <property type="match status" value="1"/>
</dbReference>
<feature type="domain" description="RRM" evidence="4">
    <location>
        <begin position="84"/>
        <end position="149"/>
    </location>
</feature>
<keyword evidence="1 2" id="KW-0694">RNA-binding</keyword>
<dbReference type="Gene3D" id="3.30.70.330">
    <property type="match status" value="1"/>
</dbReference>
<dbReference type="EMBL" id="CAUYUJ010015593">
    <property type="protein sequence ID" value="CAK0856005.1"/>
    <property type="molecule type" value="Genomic_DNA"/>
</dbReference>
<evidence type="ECO:0000259" key="4">
    <source>
        <dbReference type="PROSITE" id="PS50102"/>
    </source>
</evidence>
<comment type="caution">
    <text evidence="5">The sequence shown here is derived from an EMBL/GenBank/DDBJ whole genome shotgun (WGS) entry which is preliminary data.</text>
</comment>
<reference evidence="5" key="1">
    <citation type="submission" date="2023-10" db="EMBL/GenBank/DDBJ databases">
        <authorList>
            <person name="Chen Y."/>
            <person name="Shah S."/>
            <person name="Dougan E. K."/>
            <person name="Thang M."/>
            <person name="Chan C."/>
        </authorList>
    </citation>
    <scope>NUCLEOTIDE SEQUENCE [LARGE SCALE GENOMIC DNA]</scope>
</reference>
<organism evidence="5 6">
    <name type="scientific">Prorocentrum cordatum</name>
    <dbReference type="NCBI Taxonomy" id="2364126"/>
    <lineage>
        <taxon>Eukaryota</taxon>
        <taxon>Sar</taxon>
        <taxon>Alveolata</taxon>
        <taxon>Dinophyceae</taxon>
        <taxon>Prorocentrales</taxon>
        <taxon>Prorocentraceae</taxon>
        <taxon>Prorocentrum</taxon>
    </lineage>
</organism>
<evidence type="ECO:0000256" key="3">
    <source>
        <dbReference type="SAM" id="MobiDB-lite"/>
    </source>
</evidence>
<dbReference type="SMART" id="SM00360">
    <property type="entry name" value="RRM"/>
    <property type="match status" value="1"/>
</dbReference>
<sequence length="149" mass="14866">MCTFAHGEQELGMPQPEGGGGGSPAGGGGWGAAGGKGEAMQALGYAPAAWGKGGKQGTPGSAQGLLTAVRKAGVLGGGKVPVECQIYVKNLPPDMTDLDLFRLFAPFGAIAPSGVKVMLNEDGSCKGFGFVDYATEEHAQLAATIARAA</sequence>
<gene>
    <name evidence="5" type="ORF">PCOR1329_LOCUS46500</name>
</gene>
<dbReference type="InterPro" id="IPR035979">
    <property type="entry name" value="RBD_domain_sf"/>
</dbReference>
<accession>A0ABN9U9L9</accession>
<feature type="region of interest" description="Disordered" evidence="3">
    <location>
        <begin position="1"/>
        <end position="33"/>
    </location>
</feature>
<evidence type="ECO:0000313" key="6">
    <source>
        <dbReference type="Proteomes" id="UP001189429"/>
    </source>
</evidence>
<dbReference type="CDD" id="cd00590">
    <property type="entry name" value="RRM_SF"/>
    <property type="match status" value="1"/>
</dbReference>
<evidence type="ECO:0000313" key="5">
    <source>
        <dbReference type="EMBL" id="CAK0856005.1"/>
    </source>
</evidence>
<evidence type="ECO:0000256" key="1">
    <source>
        <dbReference type="ARBA" id="ARBA00022884"/>
    </source>
</evidence>
<proteinExistence type="predicted"/>
<dbReference type="InterPro" id="IPR000504">
    <property type="entry name" value="RRM_dom"/>
</dbReference>
<keyword evidence="6" id="KW-1185">Reference proteome</keyword>
<protein>
    <recommendedName>
        <fullName evidence="4">RRM domain-containing protein</fullName>
    </recommendedName>
</protein>
<feature type="compositionally biased region" description="Gly residues" evidence="3">
    <location>
        <begin position="17"/>
        <end position="33"/>
    </location>
</feature>
<dbReference type="InterPro" id="IPR012677">
    <property type="entry name" value="Nucleotide-bd_a/b_plait_sf"/>
</dbReference>
<dbReference type="SUPFAM" id="SSF54928">
    <property type="entry name" value="RNA-binding domain, RBD"/>
    <property type="match status" value="1"/>
</dbReference>
<evidence type="ECO:0000256" key="2">
    <source>
        <dbReference type="PROSITE-ProRule" id="PRU00176"/>
    </source>
</evidence>
<dbReference type="Proteomes" id="UP001189429">
    <property type="component" value="Unassembled WGS sequence"/>
</dbReference>
<name>A0ABN9U9L9_9DINO</name>
<dbReference type="Pfam" id="PF00076">
    <property type="entry name" value="RRM_1"/>
    <property type="match status" value="1"/>
</dbReference>